<dbReference type="NCBIfam" id="NF001244">
    <property type="entry name" value="PRK00216.1-5"/>
    <property type="match status" value="1"/>
</dbReference>
<gene>
    <name evidence="4" type="primary">menG</name>
    <name evidence="5" type="ORF">ERX35_004125</name>
</gene>
<dbReference type="InterPro" id="IPR004033">
    <property type="entry name" value="UbiE/COQ5_MeTrFase"/>
</dbReference>
<dbReference type="Gene3D" id="3.40.50.150">
    <property type="entry name" value="Vaccinia Virus protein VP39"/>
    <property type="match status" value="1"/>
</dbReference>
<dbReference type="InterPro" id="IPR029063">
    <property type="entry name" value="SAM-dependent_MTases_sf"/>
</dbReference>
<dbReference type="Proteomes" id="UP000295735">
    <property type="component" value="Unassembled WGS sequence"/>
</dbReference>
<name>A0ABQ6RAT4_9STAP</name>
<dbReference type="SUPFAM" id="SSF53335">
    <property type="entry name" value="S-adenosyl-L-methionine-dependent methyltransferases"/>
    <property type="match status" value="1"/>
</dbReference>
<evidence type="ECO:0000256" key="1">
    <source>
        <dbReference type="ARBA" id="ARBA00022603"/>
    </source>
</evidence>
<dbReference type="CDD" id="cd02440">
    <property type="entry name" value="AdoMet_MTases"/>
    <property type="match status" value="1"/>
</dbReference>
<comment type="function">
    <text evidence="4">Methyltransferase required for the conversion of demethylmenaquinol (DMKH2) to menaquinol (MKH2).</text>
</comment>
<reference evidence="5 6" key="1">
    <citation type="submission" date="2019-09" db="EMBL/GenBank/DDBJ databases">
        <authorList>
            <person name="Mazhar S."/>
            <person name="Altermann E."/>
            <person name="Hill C."/>
            <person name="Mcauliffe O."/>
        </authorList>
    </citation>
    <scope>NUCLEOTIDE SEQUENCE [LARGE SCALE GENOMIC DNA]</scope>
    <source>
        <strain evidence="5 6">ATCC 51831</strain>
    </source>
</reference>
<dbReference type="PANTHER" id="PTHR43591">
    <property type="entry name" value="METHYLTRANSFERASE"/>
    <property type="match status" value="1"/>
</dbReference>
<dbReference type="NCBIfam" id="TIGR01934">
    <property type="entry name" value="MenG_MenH_UbiE"/>
    <property type="match status" value="1"/>
</dbReference>
<dbReference type="PROSITE" id="PS51608">
    <property type="entry name" value="SAM_MT_UBIE"/>
    <property type="match status" value="1"/>
</dbReference>
<proteinExistence type="inferred from homology"/>
<evidence type="ECO:0000313" key="6">
    <source>
        <dbReference type="Proteomes" id="UP000295735"/>
    </source>
</evidence>
<evidence type="ECO:0000256" key="3">
    <source>
        <dbReference type="ARBA" id="ARBA00022691"/>
    </source>
</evidence>
<dbReference type="GO" id="GO:0043770">
    <property type="term" value="F:demethylmenaquinone methyltransferase activity"/>
    <property type="evidence" value="ECO:0007669"/>
    <property type="project" value="UniProtKB-EC"/>
</dbReference>
<evidence type="ECO:0000256" key="2">
    <source>
        <dbReference type="ARBA" id="ARBA00022679"/>
    </source>
</evidence>
<keyword evidence="6" id="KW-1185">Reference proteome</keyword>
<evidence type="ECO:0000256" key="4">
    <source>
        <dbReference type="HAMAP-Rule" id="MF_01813"/>
    </source>
</evidence>
<keyword evidence="4" id="KW-0474">Menaquinone biosynthesis</keyword>
<dbReference type="GO" id="GO:0032259">
    <property type="term" value="P:methylation"/>
    <property type="evidence" value="ECO:0007669"/>
    <property type="project" value="UniProtKB-KW"/>
</dbReference>
<dbReference type="HAMAP" id="MF_01813">
    <property type="entry name" value="MenG_UbiE_methyltr"/>
    <property type="match status" value="1"/>
</dbReference>
<dbReference type="NCBIfam" id="NF001243">
    <property type="entry name" value="PRK00216.1-4"/>
    <property type="match status" value="1"/>
</dbReference>
<dbReference type="EC" id="2.1.1.163" evidence="4"/>
<dbReference type="EMBL" id="SCWC02000002">
    <property type="protein sequence ID" value="KAA1040385.1"/>
    <property type="molecule type" value="Genomic_DNA"/>
</dbReference>
<feature type="binding site" evidence="4">
    <location>
        <position position="61"/>
    </location>
    <ligand>
        <name>S-adenosyl-L-methionine</name>
        <dbReference type="ChEBI" id="CHEBI:59789"/>
    </ligand>
</feature>
<feature type="binding site" evidence="4">
    <location>
        <begin position="107"/>
        <end position="108"/>
    </location>
    <ligand>
        <name>S-adenosyl-L-methionine</name>
        <dbReference type="ChEBI" id="CHEBI:59789"/>
    </ligand>
</feature>
<comment type="catalytic activity">
    <reaction evidence="4">
        <text>a 2-demethylmenaquinol + S-adenosyl-L-methionine = a menaquinol + S-adenosyl-L-homocysteine + H(+)</text>
        <dbReference type="Rhea" id="RHEA:42640"/>
        <dbReference type="Rhea" id="RHEA-COMP:9539"/>
        <dbReference type="Rhea" id="RHEA-COMP:9563"/>
        <dbReference type="ChEBI" id="CHEBI:15378"/>
        <dbReference type="ChEBI" id="CHEBI:18151"/>
        <dbReference type="ChEBI" id="CHEBI:55437"/>
        <dbReference type="ChEBI" id="CHEBI:57856"/>
        <dbReference type="ChEBI" id="CHEBI:59789"/>
        <dbReference type="EC" id="2.1.1.163"/>
    </reaction>
</comment>
<comment type="pathway">
    <text evidence="4">Quinol/quinone metabolism; menaquinone biosynthesis; menaquinol from 1,4-dihydroxy-2-naphthoate: step 2/2.</text>
</comment>
<feature type="binding site" evidence="4">
    <location>
        <position position="82"/>
    </location>
    <ligand>
        <name>S-adenosyl-L-methionine</name>
        <dbReference type="ChEBI" id="CHEBI:59789"/>
    </ligand>
</feature>
<keyword evidence="2 4" id="KW-0808">Transferase</keyword>
<sequence length="236" mass="26708">MPQTQEEKTELVHGVFENISTRYDRLNDIISFNQHKSWRKKVMKRMQVKRGAHALDVCCGTGDWTIQLADAVGRTGHVTGLDFSANMLKVAEAKTNHTANIELIQGNAMALPFEDDQFDYVTIGFGLRNVPDYLQTLKEMLRVVKPGGMVVCLETSDPTMPVFKQGYQVYFKFIMPLFGKIFAKSMKEYSWLQQSAFNFPGKYELAKLFAQAGFVNIEFKGFTGGVSAMHIGYKPH</sequence>
<comment type="caution">
    <text evidence="5">The sequence shown here is derived from an EMBL/GenBank/DDBJ whole genome shotgun (WGS) entry which is preliminary data.</text>
</comment>
<dbReference type="PROSITE" id="PS01184">
    <property type="entry name" value="UBIE_2"/>
    <property type="match status" value="1"/>
</dbReference>
<dbReference type="PANTHER" id="PTHR43591:SF24">
    <property type="entry name" value="2-METHOXY-6-POLYPRENYL-1,4-BENZOQUINOL METHYLASE, MITOCHONDRIAL"/>
    <property type="match status" value="1"/>
</dbReference>
<protein>
    <recommendedName>
        <fullName evidence="4">Demethylmenaquinone methyltransferase</fullName>
        <ecNumber evidence="4">2.1.1.163</ecNumber>
    </recommendedName>
</protein>
<evidence type="ECO:0000313" key="5">
    <source>
        <dbReference type="EMBL" id="KAA1040385.1"/>
    </source>
</evidence>
<comment type="caution">
    <text evidence="4">Lacks conserved residue(s) required for the propagation of feature annotation.</text>
</comment>
<dbReference type="RefSeq" id="WP_149458849.1">
    <property type="nucleotide sequence ID" value="NZ_SCWC02000002.1"/>
</dbReference>
<keyword evidence="3 4" id="KW-0949">S-adenosyl-L-methionine</keyword>
<comment type="similarity">
    <text evidence="4">Belongs to the class I-like SAM-binding methyltransferase superfamily. MenG/UbiE family.</text>
</comment>
<accession>A0ABQ6RAT4</accession>
<organism evidence="5 6">
    <name type="scientific">Macrococcus equipercicus</name>
    <dbReference type="NCBI Taxonomy" id="69967"/>
    <lineage>
        <taxon>Bacteria</taxon>
        <taxon>Bacillati</taxon>
        <taxon>Bacillota</taxon>
        <taxon>Bacilli</taxon>
        <taxon>Bacillales</taxon>
        <taxon>Staphylococcaceae</taxon>
        <taxon>Macrococcus</taxon>
    </lineage>
</organism>
<keyword evidence="1 4" id="KW-0489">Methyltransferase</keyword>
<dbReference type="InterPro" id="IPR023576">
    <property type="entry name" value="UbiE/COQ5_MeTrFase_CS"/>
</dbReference>
<dbReference type="Pfam" id="PF01209">
    <property type="entry name" value="Ubie_methyltran"/>
    <property type="match status" value="1"/>
</dbReference>
<dbReference type="PROSITE" id="PS01183">
    <property type="entry name" value="UBIE_1"/>
    <property type="match status" value="1"/>
</dbReference>